<dbReference type="Pfam" id="PF08338">
    <property type="entry name" value="DUF1731"/>
    <property type="match status" value="1"/>
</dbReference>
<evidence type="ECO:0000259" key="1">
    <source>
        <dbReference type="Pfam" id="PF01370"/>
    </source>
</evidence>
<feature type="domain" description="DUF1731" evidence="2">
    <location>
        <begin position="287"/>
        <end position="333"/>
    </location>
</feature>
<dbReference type="AlphaFoldDB" id="A0A5J4P1H9"/>
<keyword evidence="4" id="KW-1185">Reference proteome</keyword>
<dbReference type="Pfam" id="PF01370">
    <property type="entry name" value="Epimerase"/>
    <property type="match status" value="1"/>
</dbReference>
<dbReference type="InterPro" id="IPR010099">
    <property type="entry name" value="SDR39U1"/>
</dbReference>
<evidence type="ECO:0000259" key="2">
    <source>
        <dbReference type="Pfam" id="PF08338"/>
    </source>
</evidence>
<feature type="domain" description="NAD-dependent epimerase/dehydratase" evidence="1">
    <location>
        <begin position="36"/>
        <end position="244"/>
    </location>
</feature>
<dbReference type="Proteomes" id="UP000324629">
    <property type="component" value="Unassembled WGS sequence"/>
</dbReference>
<dbReference type="NCBIfam" id="TIGR01777">
    <property type="entry name" value="yfcH"/>
    <property type="match status" value="1"/>
</dbReference>
<dbReference type="SUPFAM" id="SSF51735">
    <property type="entry name" value="NAD(P)-binding Rossmann-fold domains"/>
    <property type="match status" value="1"/>
</dbReference>
<sequence length="345" mass="37618">MLTHFNKCRDTSLFVFFNAVQALLIRFCSGCLSTFVGGGTGLIGQALTTAFRSVGHTVRILSRTPKASSDLSWLSVQSSGIPDNTDVVINLSGRSIGEVNPLYLLSRPNAEYIKDVFASRVDTTKLLVKASQAVPIRTFINASAVGFYPPDLTAKFTESEPFKDSGVISRLVKEWESAAQMPSRPDVQQYQLRLGVVLARNSNFVKALYPTHRVGLGGPVGSGRQWISWIHLDDVVRIVNFLLQPTCIIASGPVNTTAPHACRQAALARAFCEALNAPKLPFGPPATPSFVAKLMLGSERATLLLDGQNVIPEKLFDAGFRFKYPRLEDALEAVFGRRPTPVPQD</sequence>
<evidence type="ECO:0000313" key="3">
    <source>
        <dbReference type="EMBL" id="KAA3681168.1"/>
    </source>
</evidence>
<reference evidence="3 4" key="1">
    <citation type="journal article" date="2019" name="Gigascience">
        <title>Whole-genome sequence of the oriental lung fluke Paragonimus westermani.</title>
        <authorList>
            <person name="Oey H."/>
            <person name="Zakrzewski M."/>
            <person name="Narain K."/>
            <person name="Devi K.R."/>
            <person name="Agatsuma T."/>
            <person name="Nawaratna S."/>
            <person name="Gobert G.N."/>
            <person name="Jones M.K."/>
            <person name="Ragan M.A."/>
            <person name="McManus D.P."/>
            <person name="Krause L."/>
        </authorList>
    </citation>
    <scope>NUCLEOTIDE SEQUENCE [LARGE SCALE GENOMIC DNA]</scope>
    <source>
        <strain evidence="3 4">IND2009</strain>
    </source>
</reference>
<comment type="caution">
    <text evidence="3">The sequence shown here is derived from an EMBL/GenBank/DDBJ whole genome shotgun (WGS) entry which is preliminary data.</text>
</comment>
<dbReference type="Gene3D" id="3.40.50.720">
    <property type="entry name" value="NAD(P)-binding Rossmann-like Domain"/>
    <property type="match status" value="1"/>
</dbReference>
<organism evidence="3 4">
    <name type="scientific">Paragonimus westermani</name>
    <dbReference type="NCBI Taxonomy" id="34504"/>
    <lineage>
        <taxon>Eukaryota</taxon>
        <taxon>Metazoa</taxon>
        <taxon>Spiralia</taxon>
        <taxon>Lophotrochozoa</taxon>
        <taxon>Platyhelminthes</taxon>
        <taxon>Trematoda</taxon>
        <taxon>Digenea</taxon>
        <taxon>Plagiorchiida</taxon>
        <taxon>Troglotremata</taxon>
        <taxon>Troglotrematidae</taxon>
        <taxon>Paragonimus</taxon>
    </lineage>
</organism>
<protein>
    <recommendedName>
        <fullName evidence="5">Epimerase family protein SDR39U1</fullName>
    </recommendedName>
</protein>
<gene>
    <name evidence="3" type="ORF">DEA37_0002791</name>
</gene>
<dbReference type="InterPro" id="IPR036291">
    <property type="entry name" value="NAD(P)-bd_dom_sf"/>
</dbReference>
<dbReference type="InterPro" id="IPR013549">
    <property type="entry name" value="DUF1731"/>
</dbReference>
<dbReference type="PANTHER" id="PTHR11092:SF0">
    <property type="entry name" value="EPIMERASE FAMILY PROTEIN SDR39U1"/>
    <property type="match status" value="1"/>
</dbReference>
<evidence type="ECO:0000313" key="4">
    <source>
        <dbReference type="Proteomes" id="UP000324629"/>
    </source>
</evidence>
<name>A0A5J4P1H9_9TREM</name>
<dbReference type="PANTHER" id="PTHR11092">
    <property type="entry name" value="SUGAR NUCLEOTIDE EPIMERASE RELATED"/>
    <property type="match status" value="1"/>
</dbReference>
<accession>A0A5J4P1H9</accession>
<evidence type="ECO:0008006" key="5">
    <source>
        <dbReference type="Google" id="ProtNLM"/>
    </source>
</evidence>
<dbReference type="EMBL" id="QNGE01000263">
    <property type="protein sequence ID" value="KAA3681168.1"/>
    <property type="molecule type" value="Genomic_DNA"/>
</dbReference>
<proteinExistence type="predicted"/>
<dbReference type="InterPro" id="IPR001509">
    <property type="entry name" value="Epimerase_deHydtase"/>
</dbReference>